<dbReference type="Proteomes" id="UP001459277">
    <property type="component" value="Unassembled WGS sequence"/>
</dbReference>
<feature type="domain" description="Alcohol dehydrogenase-like N-terminal" evidence="2">
    <location>
        <begin position="393"/>
        <end position="477"/>
    </location>
</feature>
<dbReference type="AlphaFoldDB" id="A0AAW2C9M0"/>
<dbReference type="Pfam" id="PF10551">
    <property type="entry name" value="MULE"/>
    <property type="match status" value="1"/>
</dbReference>
<gene>
    <name evidence="4" type="ORF">SO802_022658</name>
</gene>
<organism evidence="4 5">
    <name type="scientific">Lithocarpus litseifolius</name>
    <dbReference type="NCBI Taxonomy" id="425828"/>
    <lineage>
        <taxon>Eukaryota</taxon>
        <taxon>Viridiplantae</taxon>
        <taxon>Streptophyta</taxon>
        <taxon>Embryophyta</taxon>
        <taxon>Tracheophyta</taxon>
        <taxon>Spermatophyta</taxon>
        <taxon>Magnoliopsida</taxon>
        <taxon>eudicotyledons</taxon>
        <taxon>Gunneridae</taxon>
        <taxon>Pentapetalae</taxon>
        <taxon>rosids</taxon>
        <taxon>fabids</taxon>
        <taxon>Fagales</taxon>
        <taxon>Fagaceae</taxon>
        <taxon>Lithocarpus</taxon>
    </lineage>
</organism>
<comment type="caution">
    <text evidence="4">The sequence shown here is derived from an EMBL/GenBank/DDBJ whole genome shotgun (WGS) entry which is preliminary data.</text>
</comment>
<dbReference type="Gene3D" id="3.90.180.10">
    <property type="entry name" value="Medium-chain alcohol dehydrogenases, catalytic domain"/>
    <property type="match status" value="1"/>
</dbReference>
<dbReference type="InterPro" id="IPR013154">
    <property type="entry name" value="ADH-like_N"/>
</dbReference>
<feature type="region of interest" description="Disordered" evidence="1">
    <location>
        <begin position="238"/>
        <end position="282"/>
    </location>
</feature>
<feature type="domain" description="MULE transposase" evidence="3">
    <location>
        <begin position="128"/>
        <end position="179"/>
    </location>
</feature>
<protein>
    <recommendedName>
        <fullName evidence="6">Alcohol dehydrogenase N-terminal domain-containing protein</fullName>
    </recommendedName>
</protein>
<sequence>MRCTSKWLGKTLVGELSDHPNITSSTIVKGAQEKYVVHISRSKAHRAKVCAQDMITGNQAAHFTNIREYCAELLRTNRGSSVLLNVVTVNLPIEEIERPGRTLCPQFQRLYVCLDACKKGFVACRPFIGVDACHLKGHYGGQLMTAVATDPNDQLFPLAFAVVEAETKDSWTWFILKLISDVNAGSQREGASASAGAGAGASASASASTNAHANANAYENQPLQSIIPPHSVASAQTHLGGSANAQSTANATATTSTNVENGQSDPLPRVKKSKKPRRKAIDTPWGKIKPWVSNVPLPEIWDPPPSWKGNSSITKETLMATSQTARYRETFNILGSQESVDAPPSLGEKVGFANLQKRAVALHNFLFLLTGAFGDKYIADLLQHVEVPVPIPKDQLVLKLEATSLNPADWKVQKGKVRPIWPRKFPHIPEGTDVAGEVVEVGPGVKSFKVGDKVVAVISHAHGGGLAEFAVTKERLTASRPAEVSAAEAAALPIAGLTAHQALTQQAGIKLDGTG</sequence>
<dbReference type="Pfam" id="PF08240">
    <property type="entry name" value="ADH_N"/>
    <property type="match status" value="1"/>
</dbReference>
<dbReference type="InterPro" id="IPR011032">
    <property type="entry name" value="GroES-like_sf"/>
</dbReference>
<feature type="compositionally biased region" description="Basic residues" evidence="1">
    <location>
        <begin position="269"/>
        <end position="278"/>
    </location>
</feature>
<name>A0AAW2C9M0_9ROSI</name>
<dbReference type="InterPro" id="IPR052733">
    <property type="entry name" value="Chloroplast_QOR"/>
</dbReference>
<dbReference type="EMBL" id="JAZDWU010000008">
    <property type="protein sequence ID" value="KAK9992955.1"/>
    <property type="molecule type" value="Genomic_DNA"/>
</dbReference>
<proteinExistence type="predicted"/>
<dbReference type="SUPFAM" id="SSF50129">
    <property type="entry name" value="GroES-like"/>
    <property type="match status" value="1"/>
</dbReference>
<evidence type="ECO:0000313" key="4">
    <source>
        <dbReference type="EMBL" id="KAK9992955.1"/>
    </source>
</evidence>
<dbReference type="PANTHER" id="PTHR44013">
    <property type="entry name" value="ZINC-TYPE ALCOHOL DEHYDROGENASE-LIKE PROTEIN C16A3.02C"/>
    <property type="match status" value="1"/>
</dbReference>
<evidence type="ECO:0000313" key="5">
    <source>
        <dbReference type="Proteomes" id="UP001459277"/>
    </source>
</evidence>
<evidence type="ECO:0008006" key="6">
    <source>
        <dbReference type="Google" id="ProtNLM"/>
    </source>
</evidence>
<evidence type="ECO:0000256" key="1">
    <source>
        <dbReference type="SAM" id="MobiDB-lite"/>
    </source>
</evidence>
<evidence type="ECO:0000259" key="3">
    <source>
        <dbReference type="Pfam" id="PF10551"/>
    </source>
</evidence>
<dbReference type="PANTHER" id="PTHR44013:SF1">
    <property type="entry name" value="ZINC-TYPE ALCOHOL DEHYDROGENASE-LIKE PROTEIN C16A3.02C"/>
    <property type="match status" value="1"/>
</dbReference>
<feature type="compositionally biased region" description="Low complexity" evidence="1">
    <location>
        <begin position="242"/>
        <end position="258"/>
    </location>
</feature>
<reference evidence="4 5" key="1">
    <citation type="submission" date="2024-01" db="EMBL/GenBank/DDBJ databases">
        <title>A telomere-to-telomere, gap-free genome of sweet tea (Lithocarpus litseifolius).</title>
        <authorList>
            <person name="Zhou J."/>
        </authorList>
    </citation>
    <scope>NUCLEOTIDE SEQUENCE [LARGE SCALE GENOMIC DNA]</scope>
    <source>
        <strain evidence="4">Zhou-2022a</strain>
        <tissue evidence="4">Leaf</tissue>
    </source>
</reference>
<accession>A0AAW2C9M0</accession>
<dbReference type="InterPro" id="IPR018289">
    <property type="entry name" value="MULE_transposase_dom"/>
</dbReference>
<evidence type="ECO:0000259" key="2">
    <source>
        <dbReference type="Pfam" id="PF08240"/>
    </source>
</evidence>
<keyword evidence="5" id="KW-1185">Reference proteome</keyword>